<organism evidence="1 2">
    <name type="scientific">Haloarcula vallismortis</name>
    <name type="common">Halobacterium vallismortis</name>
    <dbReference type="NCBI Taxonomy" id="28442"/>
    <lineage>
        <taxon>Archaea</taxon>
        <taxon>Methanobacteriati</taxon>
        <taxon>Methanobacteriota</taxon>
        <taxon>Stenosarchaea group</taxon>
        <taxon>Halobacteria</taxon>
        <taxon>Halobacteriales</taxon>
        <taxon>Haloarculaceae</taxon>
        <taxon>Haloarcula</taxon>
    </lineage>
</organism>
<accession>A0A1H2VRN4</accession>
<dbReference type="STRING" id="28442.SAMN05443574_1065"/>
<name>A0A1H2VRN4_HALVA</name>
<dbReference type="EMBL" id="FNOF01000006">
    <property type="protein sequence ID" value="SDW70938.1"/>
    <property type="molecule type" value="Genomic_DNA"/>
</dbReference>
<reference evidence="1 2" key="1">
    <citation type="submission" date="2016-10" db="EMBL/GenBank/DDBJ databases">
        <authorList>
            <person name="de Groot N.N."/>
        </authorList>
    </citation>
    <scope>NUCLEOTIDE SEQUENCE [LARGE SCALE GENOMIC DNA]</scope>
    <source>
        <strain evidence="1 2">DSM 3756</strain>
    </source>
</reference>
<gene>
    <name evidence="1" type="ORF">SAMN05443574_1065</name>
</gene>
<evidence type="ECO:0000313" key="2">
    <source>
        <dbReference type="Proteomes" id="UP000182573"/>
    </source>
</evidence>
<dbReference type="AlphaFoldDB" id="A0A1H2VRN4"/>
<protein>
    <submittedName>
        <fullName evidence="1">Uncharacterized protein</fullName>
    </submittedName>
</protein>
<dbReference type="Proteomes" id="UP000182573">
    <property type="component" value="Unassembled WGS sequence"/>
</dbReference>
<proteinExistence type="predicted"/>
<sequence>MATKTEFCDHCETTRPVVTDKPWLPAVCLECGRNV</sequence>
<evidence type="ECO:0000313" key="1">
    <source>
        <dbReference type="EMBL" id="SDW70938.1"/>
    </source>
</evidence>